<dbReference type="Proteomes" id="UP000192273">
    <property type="component" value="Chromosome"/>
</dbReference>
<dbReference type="PROSITE" id="PS00211">
    <property type="entry name" value="ABC_TRANSPORTER_1"/>
    <property type="match status" value="1"/>
</dbReference>
<dbReference type="InterPro" id="IPR051120">
    <property type="entry name" value="ABC_AA/LPS_Transport"/>
</dbReference>
<gene>
    <name evidence="5" type="primary">lptB</name>
    <name evidence="5" type="ORF">ROSMUCSMR3_01636</name>
</gene>
<sequence>MITLDVKDITKTFGSHRVLKGVSFRIEGPELVGLIGPNGAGKTTLTNVLDGAIKPDGGTIRLNGTRIDPLHPYEIARAGLGRTFQVTRAFRRMTVLENLYVPAMAMDARVNHKEMEEKANEILAFLTIDHLRNEYGRALSGGQQKLLELGRLLMLNPDVYILDEPFAGVHPSLMATIYKWIERVNGEGKAIILISHQMESIFTLCRRLLVLNFGDLIADGPPAIVKNDPAVIDAYLGVEEDMSGTGLLTQEATHA</sequence>
<keyword evidence="5" id="KW-0378">Hydrolase</keyword>
<dbReference type="Pfam" id="PF00005">
    <property type="entry name" value="ABC_tran"/>
    <property type="match status" value="1"/>
</dbReference>
<name>A0A1V0RMW4_9RHOB</name>
<dbReference type="InterPro" id="IPR027417">
    <property type="entry name" value="P-loop_NTPase"/>
</dbReference>
<dbReference type="Gene3D" id="3.40.50.300">
    <property type="entry name" value="P-loop containing nucleotide triphosphate hydrolases"/>
    <property type="match status" value="1"/>
</dbReference>
<evidence type="ECO:0000256" key="3">
    <source>
        <dbReference type="ARBA" id="ARBA00022840"/>
    </source>
</evidence>
<dbReference type="EC" id="3.6.3.-" evidence="5"/>
<keyword evidence="3 5" id="KW-0067">ATP-binding</keyword>
<dbReference type="InterPro" id="IPR003439">
    <property type="entry name" value="ABC_transporter-like_ATP-bd"/>
</dbReference>
<dbReference type="Pfam" id="PF12399">
    <property type="entry name" value="BCA_ABC_TP_C"/>
    <property type="match status" value="1"/>
</dbReference>
<dbReference type="RefSeq" id="WP_081507003.1">
    <property type="nucleotide sequence ID" value="NZ_CP020474.1"/>
</dbReference>
<accession>A0A1V0RMW4</accession>
<keyword evidence="1" id="KW-0813">Transport</keyword>
<dbReference type="InterPro" id="IPR017871">
    <property type="entry name" value="ABC_transporter-like_CS"/>
</dbReference>
<dbReference type="GO" id="GO:0005524">
    <property type="term" value="F:ATP binding"/>
    <property type="evidence" value="ECO:0007669"/>
    <property type="project" value="UniProtKB-KW"/>
</dbReference>
<evidence type="ECO:0000313" key="6">
    <source>
        <dbReference type="Proteomes" id="UP000192273"/>
    </source>
</evidence>
<dbReference type="KEGG" id="rmm:ROSMUCSMR3_01636"/>
<dbReference type="PROSITE" id="PS50893">
    <property type="entry name" value="ABC_TRANSPORTER_2"/>
    <property type="match status" value="1"/>
</dbReference>
<dbReference type="PANTHER" id="PTHR45772">
    <property type="entry name" value="CONSERVED COMPONENT OF ABC TRANSPORTER FOR NATURAL AMINO ACIDS-RELATED"/>
    <property type="match status" value="1"/>
</dbReference>
<keyword evidence="2" id="KW-0547">Nucleotide-binding</keyword>
<evidence type="ECO:0000313" key="5">
    <source>
        <dbReference type="EMBL" id="ARE83120.1"/>
    </source>
</evidence>
<dbReference type="GO" id="GO:0016887">
    <property type="term" value="F:ATP hydrolysis activity"/>
    <property type="evidence" value="ECO:0007669"/>
    <property type="project" value="InterPro"/>
</dbReference>
<feature type="domain" description="ABC transporter" evidence="4">
    <location>
        <begin position="4"/>
        <end position="238"/>
    </location>
</feature>
<evidence type="ECO:0000256" key="1">
    <source>
        <dbReference type="ARBA" id="ARBA00022448"/>
    </source>
</evidence>
<protein>
    <submittedName>
        <fullName evidence="5">Lipopolysaccharide export system ATP-binding protein LptB</fullName>
        <ecNumber evidence="5">3.6.3.-</ecNumber>
    </submittedName>
</protein>
<evidence type="ECO:0000256" key="2">
    <source>
        <dbReference type="ARBA" id="ARBA00022741"/>
    </source>
</evidence>
<proteinExistence type="predicted"/>
<organism evidence="5 6">
    <name type="scientific">Roseovarius mucosus</name>
    <dbReference type="NCBI Taxonomy" id="215743"/>
    <lineage>
        <taxon>Bacteria</taxon>
        <taxon>Pseudomonadati</taxon>
        <taxon>Pseudomonadota</taxon>
        <taxon>Alphaproteobacteria</taxon>
        <taxon>Rhodobacterales</taxon>
        <taxon>Roseobacteraceae</taxon>
        <taxon>Roseovarius</taxon>
    </lineage>
</organism>
<dbReference type="InterPro" id="IPR003593">
    <property type="entry name" value="AAA+_ATPase"/>
</dbReference>
<dbReference type="AlphaFoldDB" id="A0A1V0RMW4"/>
<dbReference type="InterPro" id="IPR032823">
    <property type="entry name" value="BCA_ABC_TP_C"/>
</dbReference>
<dbReference type="EMBL" id="CP020474">
    <property type="protein sequence ID" value="ARE83120.1"/>
    <property type="molecule type" value="Genomic_DNA"/>
</dbReference>
<evidence type="ECO:0000259" key="4">
    <source>
        <dbReference type="PROSITE" id="PS50893"/>
    </source>
</evidence>
<reference evidence="5 6" key="1">
    <citation type="submission" date="2017-03" db="EMBL/GenBank/DDBJ databases">
        <title>Genome Sequence of Roseovarius mucosus strain SMR3 Isolated from a culture of the Diatom Skeletonema marinoi.</title>
        <authorList>
            <person name="Topel M."/>
            <person name="Pinder M."/>
            <person name="Johansson O.N."/>
            <person name="Kourtchenko O."/>
            <person name="Godhe A."/>
            <person name="Clarke A.K."/>
        </authorList>
    </citation>
    <scope>NUCLEOTIDE SEQUENCE [LARGE SCALE GENOMIC DNA]</scope>
    <source>
        <strain evidence="5 6">SMR3</strain>
    </source>
</reference>
<dbReference type="SUPFAM" id="SSF52540">
    <property type="entry name" value="P-loop containing nucleoside triphosphate hydrolases"/>
    <property type="match status" value="1"/>
</dbReference>
<dbReference type="GO" id="GO:0005886">
    <property type="term" value="C:plasma membrane"/>
    <property type="evidence" value="ECO:0007669"/>
    <property type="project" value="TreeGrafter"/>
</dbReference>
<keyword evidence="6" id="KW-1185">Reference proteome</keyword>
<dbReference type="OrthoDB" id="9806149at2"/>
<dbReference type="SMART" id="SM00382">
    <property type="entry name" value="AAA"/>
    <property type="match status" value="1"/>
</dbReference>